<evidence type="ECO:0000256" key="8">
    <source>
        <dbReference type="ARBA" id="ARBA00023163"/>
    </source>
</evidence>
<dbReference type="PANTHER" id="PTHR46367:SF1">
    <property type="entry name" value="ATAXIN-7-LIKE PROTEIN 3"/>
    <property type="match status" value="1"/>
</dbReference>
<keyword evidence="5" id="KW-0156">Chromatin regulator</keyword>
<evidence type="ECO:0000313" key="12">
    <source>
        <dbReference type="EMBL" id="KAL1490022.1"/>
    </source>
</evidence>
<keyword evidence="7 10" id="KW-0010">Activator</keyword>
<evidence type="ECO:0000256" key="6">
    <source>
        <dbReference type="ARBA" id="ARBA00023015"/>
    </source>
</evidence>
<evidence type="ECO:0000256" key="2">
    <source>
        <dbReference type="ARBA" id="ARBA00022723"/>
    </source>
</evidence>
<keyword evidence="2" id="KW-0479">Metal-binding</keyword>
<keyword evidence="8" id="KW-0804">Transcription</keyword>
<evidence type="ECO:0000256" key="3">
    <source>
        <dbReference type="ARBA" id="ARBA00022771"/>
    </source>
</evidence>
<protein>
    <recommendedName>
        <fullName evidence="10">SAGA-associated factor 11</fullName>
    </recommendedName>
</protein>
<organism evidence="12 13">
    <name type="scientific">Hypothenemus hampei</name>
    <name type="common">Coffee berry borer</name>
    <dbReference type="NCBI Taxonomy" id="57062"/>
    <lineage>
        <taxon>Eukaryota</taxon>
        <taxon>Metazoa</taxon>
        <taxon>Ecdysozoa</taxon>
        <taxon>Arthropoda</taxon>
        <taxon>Hexapoda</taxon>
        <taxon>Insecta</taxon>
        <taxon>Pterygota</taxon>
        <taxon>Neoptera</taxon>
        <taxon>Endopterygota</taxon>
        <taxon>Coleoptera</taxon>
        <taxon>Polyphaga</taxon>
        <taxon>Cucujiformia</taxon>
        <taxon>Curculionidae</taxon>
        <taxon>Scolytinae</taxon>
        <taxon>Hypothenemus</taxon>
    </lineage>
</organism>
<sequence>MSKRQLSQQQLPPDLTDLQLTELVEHDTDPNLFDHLLEDFHELMNDRQLLKSCVEKFFDNLVDEFTLGVIFETHRKYKTNSYSLEANDRTDSDRLTKHDRMKTIQKCGCPNCGHTVAPSKFGWHLAKCMGISENNRPSRASRRVVTSKDLGDNDDEYDEDWGSRKTSRKKDKNGGGKRTRAAARKKTLDSESLDSMNVNNERRYHEMTNFPYMTDHGRRSYIYDLQEHPSGSTSLTDNSISLPTTSKKRNDNQSRQKRQAGKDKRKLME</sequence>
<dbReference type="GO" id="GO:0008270">
    <property type="term" value="F:zinc ion binding"/>
    <property type="evidence" value="ECO:0007669"/>
    <property type="project" value="UniProtKB-KW"/>
</dbReference>
<comment type="subunit">
    <text evidence="10">Component of some SAGA transcription coactivator-HAT complexes.</text>
</comment>
<comment type="function">
    <text evidence="10">Component of the transcription regulatory histone acetylation (HAT) complex SAGA, a multiprotein complex that activates transcription by remodeling chromatin and mediating histone acetylation and deubiquitination. Within the SAGA complex, participates in a subcomplex that specifically deubiquitinates histone H2B. The SAGA complex is recruited to specific gene promoters by activators, where it is required for transcription.</text>
</comment>
<feature type="compositionally biased region" description="Polar residues" evidence="11">
    <location>
        <begin position="229"/>
        <end position="245"/>
    </location>
</feature>
<feature type="region of interest" description="Disordered" evidence="11">
    <location>
        <begin position="134"/>
        <end position="202"/>
    </location>
</feature>
<name>A0ABD1E7V5_HYPHA</name>
<keyword evidence="13" id="KW-1185">Reference proteome</keyword>
<evidence type="ECO:0000256" key="7">
    <source>
        <dbReference type="ARBA" id="ARBA00023159"/>
    </source>
</evidence>
<evidence type="ECO:0000256" key="10">
    <source>
        <dbReference type="RuleBase" id="RU261113"/>
    </source>
</evidence>
<dbReference type="PANTHER" id="PTHR46367">
    <property type="entry name" value="ATAXIN-7-LIKE PROTEIN 3"/>
    <property type="match status" value="1"/>
</dbReference>
<keyword evidence="9" id="KW-0539">Nucleus</keyword>
<dbReference type="AlphaFoldDB" id="A0ABD1E7V5"/>
<dbReference type="InterPro" id="IPR013246">
    <property type="entry name" value="SAGA_su_Sgf11"/>
</dbReference>
<comment type="subcellular location">
    <subcellularLocation>
        <location evidence="1 10">Nucleus</location>
    </subcellularLocation>
</comment>
<reference evidence="12 13" key="1">
    <citation type="submission" date="2024-05" db="EMBL/GenBank/DDBJ databases">
        <title>Genetic variation in Jamaican populations of the coffee berry borer (Hypothenemus hampei).</title>
        <authorList>
            <person name="Errbii M."/>
            <person name="Myrie A."/>
        </authorList>
    </citation>
    <scope>NUCLEOTIDE SEQUENCE [LARGE SCALE GENOMIC DNA]</scope>
    <source>
        <strain evidence="12">JA-Hopewell-2020-01-JO</strain>
        <tissue evidence="12">Whole body</tissue>
    </source>
</reference>
<evidence type="ECO:0000256" key="9">
    <source>
        <dbReference type="ARBA" id="ARBA00023242"/>
    </source>
</evidence>
<dbReference type="GO" id="GO:0005634">
    <property type="term" value="C:nucleus"/>
    <property type="evidence" value="ECO:0007669"/>
    <property type="project" value="UniProtKB-SubCell"/>
</dbReference>
<dbReference type="Pfam" id="PF08209">
    <property type="entry name" value="Sgf11"/>
    <property type="match status" value="1"/>
</dbReference>
<proteinExistence type="inferred from homology"/>
<dbReference type="InterPro" id="IPR051078">
    <property type="entry name" value="SGF11"/>
</dbReference>
<gene>
    <name evidence="12" type="ORF">ABEB36_013934</name>
</gene>
<evidence type="ECO:0000313" key="13">
    <source>
        <dbReference type="Proteomes" id="UP001566132"/>
    </source>
</evidence>
<feature type="compositionally biased region" description="Basic and acidic residues" evidence="11">
    <location>
        <begin position="248"/>
        <end position="269"/>
    </location>
</feature>
<dbReference type="Proteomes" id="UP001566132">
    <property type="component" value="Unassembled WGS sequence"/>
</dbReference>
<dbReference type="EMBL" id="JBDJPC010000011">
    <property type="protein sequence ID" value="KAL1490022.1"/>
    <property type="molecule type" value="Genomic_DNA"/>
</dbReference>
<evidence type="ECO:0000256" key="4">
    <source>
        <dbReference type="ARBA" id="ARBA00022833"/>
    </source>
</evidence>
<keyword evidence="3" id="KW-0863">Zinc-finger</keyword>
<feature type="compositionally biased region" description="Basic residues" evidence="11">
    <location>
        <begin position="165"/>
        <end position="185"/>
    </location>
</feature>
<dbReference type="Gene3D" id="3.30.160.60">
    <property type="entry name" value="Classic Zinc Finger"/>
    <property type="match status" value="1"/>
</dbReference>
<keyword evidence="6" id="KW-0805">Transcription regulation</keyword>
<comment type="similarity">
    <text evidence="10">Belongs to the SGF11 family.</text>
</comment>
<evidence type="ECO:0000256" key="11">
    <source>
        <dbReference type="SAM" id="MobiDB-lite"/>
    </source>
</evidence>
<comment type="caution">
    <text evidence="12">The sequence shown here is derived from an EMBL/GenBank/DDBJ whole genome shotgun (WGS) entry which is preliminary data.</text>
</comment>
<evidence type="ECO:0000256" key="5">
    <source>
        <dbReference type="ARBA" id="ARBA00022853"/>
    </source>
</evidence>
<feature type="region of interest" description="Disordered" evidence="11">
    <location>
        <begin position="225"/>
        <end position="269"/>
    </location>
</feature>
<evidence type="ECO:0000256" key="1">
    <source>
        <dbReference type="ARBA" id="ARBA00004123"/>
    </source>
</evidence>
<accession>A0ABD1E7V5</accession>
<keyword evidence="4" id="KW-0862">Zinc</keyword>
<dbReference type="GO" id="GO:0070461">
    <property type="term" value="C:SAGA-type complex"/>
    <property type="evidence" value="ECO:0007669"/>
    <property type="project" value="UniProtKB-ARBA"/>
</dbReference>
<dbReference type="GO" id="GO:0006325">
    <property type="term" value="P:chromatin organization"/>
    <property type="evidence" value="ECO:0007669"/>
    <property type="project" value="UniProtKB-KW"/>
</dbReference>